<comment type="caution">
    <text evidence="3">The sequence shown here is derived from an EMBL/GenBank/DDBJ whole genome shotgun (WGS) entry which is preliminary data.</text>
</comment>
<feature type="signal peptide" evidence="1">
    <location>
        <begin position="1"/>
        <end position="25"/>
    </location>
</feature>
<feature type="domain" description="DUF5916" evidence="2">
    <location>
        <begin position="241"/>
        <end position="344"/>
    </location>
</feature>
<dbReference type="CDD" id="cd09618">
    <property type="entry name" value="CBM9_like_2"/>
    <property type="match status" value="1"/>
</dbReference>
<evidence type="ECO:0000313" key="4">
    <source>
        <dbReference type="Proteomes" id="UP000223913"/>
    </source>
</evidence>
<accession>A0A2D0N1L7</accession>
<feature type="chain" id="PRO_5012067559" evidence="1">
    <location>
        <begin position="26"/>
        <end position="761"/>
    </location>
</feature>
<reference evidence="3 4" key="1">
    <citation type="submission" date="2017-10" db="EMBL/GenBank/DDBJ databases">
        <title>The draft genome sequence of Lewinella nigricans NBRC 102662.</title>
        <authorList>
            <person name="Wang K."/>
        </authorList>
    </citation>
    <scope>NUCLEOTIDE SEQUENCE [LARGE SCALE GENOMIC DNA]</scope>
    <source>
        <strain evidence="3 4">NBRC 102662</strain>
    </source>
</reference>
<name>A0A2D0N1L7_FLAN2</name>
<dbReference type="Proteomes" id="UP000223913">
    <property type="component" value="Unassembled WGS sequence"/>
</dbReference>
<dbReference type="OrthoDB" id="9786766at2"/>
<evidence type="ECO:0000259" key="2">
    <source>
        <dbReference type="Pfam" id="PF19313"/>
    </source>
</evidence>
<dbReference type="GO" id="GO:0016787">
    <property type="term" value="F:hydrolase activity"/>
    <property type="evidence" value="ECO:0007669"/>
    <property type="project" value="UniProtKB-KW"/>
</dbReference>
<keyword evidence="4" id="KW-1185">Reference proteome</keyword>
<organism evidence="3 4">
    <name type="scientific">Flavilitoribacter nigricans (strain ATCC 23147 / DSM 23189 / NBRC 102662 / NCIMB 1420 / SS-2)</name>
    <name type="common">Lewinella nigricans</name>
    <dbReference type="NCBI Taxonomy" id="1122177"/>
    <lineage>
        <taxon>Bacteria</taxon>
        <taxon>Pseudomonadati</taxon>
        <taxon>Bacteroidota</taxon>
        <taxon>Saprospiria</taxon>
        <taxon>Saprospirales</taxon>
        <taxon>Lewinellaceae</taxon>
        <taxon>Flavilitoribacter</taxon>
    </lineage>
</organism>
<dbReference type="EMBL" id="PDUD01000052">
    <property type="protein sequence ID" value="PHN01613.1"/>
    <property type="molecule type" value="Genomic_DNA"/>
</dbReference>
<protein>
    <submittedName>
        <fullName evidence="3">Hydrolase</fullName>
    </submittedName>
</protein>
<sequence length="761" mass="87624">MNVVNWQKFCFCVYLFLLTPLAMTAQNQPGAALQIKKADTEIILDGVLDETAWQRADVADNWYLNYPVDTARAPFQTEARLTFDDDAIYISFVCYDDDSPDIINSLRRDFDPELNDYVGVSIGPYNDRINGFYFVITPKGVQHEGTITGGGNGGGFNSFWDNKWFSKVVRYDDRWIVEMAIPFKSFRYKSDVREWNISFDRSELKRNLKSSWIRTPIQYTTASFAYGGQLVWEDPIPEAKTNISFIPYLAGSTARDNEKVPGVNSSDFQAGFDAKIGVTPSMNLDLTVNPDFSQVEVDQQVINLTRFEFRFPERRQFFLENSDLFDLAGFPNARPFFSRRIGLAQDSIGLFQRVPILYGARLSGSLNEKWRLGVMNMHTREELSLGLPAQNYTVAALQHNFWAQSSFAVSFVNKQSLGVEAGDSLKYFNRSVFQEIQVGGARRLRPNTYNRVVSADLELLSKDNKWYHSSFIARSFDEFNEGSNLAGALFFRYAERNVNVLMGYTFVNEFFNSEAGFVPSARVYPGQHRFFVNGGYDFYPQGSAIVSMGPSLNAEHTYIPGGSLTDRDYGLSYSFRFANTSFLRLGYNYVYQRLTSNFNFIDPSQYTSFLAGEEYDWHAVSARYQSNTRQLFNFNLSSTIGGFYNGRNFNLSGELTYRYQPYGNISLRLDFNDLNLPDNYGQEQLFLIGPRLDLTFTDKIFLTTYYQYNNLLDNMNLNARFQWRFRPASDLFIVYTENYLPEDFSSKNRALVFKMTYWMNL</sequence>
<evidence type="ECO:0000256" key="1">
    <source>
        <dbReference type="SAM" id="SignalP"/>
    </source>
</evidence>
<dbReference type="RefSeq" id="WP_099155045.1">
    <property type="nucleotide sequence ID" value="NZ_PDUD01000052.1"/>
</dbReference>
<dbReference type="Pfam" id="PF19313">
    <property type="entry name" value="DUF5916"/>
    <property type="match status" value="1"/>
</dbReference>
<dbReference type="AlphaFoldDB" id="A0A2D0N1L7"/>
<dbReference type="SUPFAM" id="SSF49344">
    <property type="entry name" value="CBD9-like"/>
    <property type="match status" value="1"/>
</dbReference>
<dbReference type="Gene3D" id="2.60.40.1190">
    <property type="match status" value="1"/>
</dbReference>
<proteinExistence type="predicted"/>
<keyword evidence="1" id="KW-0732">Signal</keyword>
<dbReference type="InterPro" id="IPR045670">
    <property type="entry name" value="DUF5916"/>
</dbReference>
<keyword evidence="3" id="KW-0378">Hydrolase</keyword>
<evidence type="ECO:0000313" key="3">
    <source>
        <dbReference type="EMBL" id="PHN01613.1"/>
    </source>
</evidence>
<gene>
    <name evidence="3" type="ORF">CRP01_36550</name>
</gene>